<dbReference type="AlphaFoldDB" id="A0A8T2IFH0"/>
<accession>A0A8T2IFH0</accession>
<gene>
    <name evidence="1" type="ORF">GDO86_018875</name>
</gene>
<dbReference type="EMBL" id="JAACNH010020058">
    <property type="protein sequence ID" value="KAG8428916.1"/>
    <property type="molecule type" value="Genomic_DNA"/>
</dbReference>
<protein>
    <submittedName>
        <fullName evidence="1">Uncharacterized protein</fullName>
    </submittedName>
</protein>
<organism evidence="1 2">
    <name type="scientific">Hymenochirus boettgeri</name>
    <name type="common">Congo dwarf clawed frog</name>
    <dbReference type="NCBI Taxonomy" id="247094"/>
    <lineage>
        <taxon>Eukaryota</taxon>
        <taxon>Metazoa</taxon>
        <taxon>Chordata</taxon>
        <taxon>Craniata</taxon>
        <taxon>Vertebrata</taxon>
        <taxon>Euteleostomi</taxon>
        <taxon>Amphibia</taxon>
        <taxon>Batrachia</taxon>
        <taxon>Anura</taxon>
        <taxon>Pipoidea</taxon>
        <taxon>Pipidae</taxon>
        <taxon>Pipinae</taxon>
        <taxon>Hymenochirus</taxon>
    </lineage>
</organism>
<dbReference type="Proteomes" id="UP000812440">
    <property type="component" value="Unassembled WGS sequence"/>
</dbReference>
<proteinExistence type="predicted"/>
<name>A0A8T2IFH0_9PIPI</name>
<evidence type="ECO:0000313" key="2">
    <source>
        <dbReference type="Proteomes" id="UP000812440"/>
    </source>
</evidence>
<sequence length="89" mass="9858">MGYKRGFTVTSYLGKSTFMRSSLFLKQQCSQRDGDNHEKTLMDAKTSTGAFKRKIHSQTRNVNSTASQITDTFSSTATDGHFAVCTSYG</sequence>
<comment type="caution">
    <text evidence="1">The sequence shown here is derived from an EMBL/GenBank/DDBJ whole genome shotgun (WGS) entry which is preliminary data.</text>
</comment>
<evidence type="ECO:0000313" key="1">
    <source>
        <dbReference type="EMBL" id="KAG8428916.1"/>
    </source>
</evidence>
<keyword evidence="2" id="KW-1185">Reference proteome</keyword>
<reference evidence="1" key="1">
    <citation type="thesis" date="2020" institute="ProQuest LLC" country="789 East Eisenhower Parkway, Ann Arbor, MI, USA">
        <title>Comparative Genomics and Chromosome Evolution.</title>
        <authorList>
            <person name="Mudd A.B."/>
        </authorList>
    </citation>
    <scope>NUCLEOTIDE SEQUENCE</scope>
    <source>
        <strain evidence="1">Female2</strain>
        <tissue evidence="1">Blood</tissue>
    </source>
</reference>